<reference evidence="1 2" key="1">
    <citation type="submission" date="2020-07" db="EMBL/GenBank/DDBJ databases">
        <title>MOT database genomes.</title>
        <authorList>
            <person name="Joseph S."/>
            <person name="Aduse-Opoku J."/>
            <person name="Hashim A."/>
            <person name="Wade W."/>
            <person name="Curtis M."/>
        </authorList>
    </citation>
    <scope>NUCLEOTIDE SEQUENCE [LARGE SCALE GENOMIC DNA]</scope>
    <source>
        <strain evidence="1 2">DSM 100099</strain>
    </source>
</reference>
<dbReference type="Proteomes" id="UP000561011">
    <property type="component" value="Unassembled WGS sequence"/>
</dbReference>
<accession>A0A853EU46</accession>
<organism evidence="1 2">
    <name type="scientific">Sanguibacter inulinus</name>
    <dbReference type="NCBI Taxonomy" id="60922"/>
    <lineage>
        <taxon>Bacteria</taxon>
        <taxon>Bacillati</taxon>
        <taxon>Actinomycetota</taxon>
        <taxon>Actinomycetes</taxon>
        <taxon>Micrococcales</taxon>
        <taxon>Sanguibacteraceae</taxon>
        <taxon>Sanguibacter</taxon>
    </lineage>
</organism>
<evidence type="ECO:0000313" key="2">
    <source>
        <dbReference type="Proteomes" id="UP000561011"/>
    </source>
</evidence>
<sequence>MTVRDGLVDPAQPLRPGPTLATVMQRIAQSPADRLPAVGALGDGSPRPGRAHVDAAAVVSDTLADLAPGGVRTQQQIAWLRTFFSAPGGFGDQRARAALITSWVLADPALRRTPVLADVLTGPEATTDWALTAISRLSTVLAPVLEPSTWPSTTATREEAARAVLRACGLHPGDETAVDAEARWQTVSTAIQSLVLAQLAEEARRTEELNRALAEKRAREAAAQVSHV</sequence>
<comment type="caution">
    <text evidence="1">The sequence shown here is derived from an EMBL/GenBank/DDBJ whole genome shotgun (WGS) entry which is preliminary data.</text>
</comment>
<name>A0A853EU46_9MICO</name>
<dbReference type="RefSeq" id="WP_179913593.1">
    <property type="nucleotide sequence ID" value="NZ_JACBYE010000026.1"/>
</dbReference>
<evidence type="ECO:0000313" key="1">
    <source>
        <dbReference type="EMBL" id="NYS94125.1"/>
    </source>
</evidence>
<gene>
    <name evidence="1" type="ORF">HZZ10_11425</name>
</gene>
<protein>
    <submittedName>
        <fullName evidence="1">Uncharacterized protein</fullName>
    </submittedName>
</protein>
<proteinExistence type="predicted"/>
<dbReference type="AlphaFoldDB" id="A0A853EU46"/>
<dbReference type="EMBL" id="JACBYE010000026">
    <property type="protein sequence ID" value="NYS94125.1"/>
    <property type="molecule type" value="Genomic_DNA"/>
</dbReference>
<keyword evidence="2" id="KW-1185">Reference proteome</keyword>